<name>A0A6A5WC22_9PLEO</name>
<evidence type="ECO:0000313" key="1">
    <source>
        <dbReference type="EMBL" id="KAF1999423.1"/>
    </source>
</evidence>
<dbReference type="AlphaFoldDB" id="A0A6A5WC22"/>
<keyword evidence="2" id="KW-1185">Reference proteome</keyword>
<sequence length="75" mass="7947">MSDCDCVSTIYQLYSPILQSLQTDICGKENGGSNSLLNSSPHVCHALYGNIHVLSASPTVISPHTETPSRTTPTG</sequence>
<evidence type="ECO:0000313" key="2">
    <source>
        <dbReference type="Proteomes" id="UP000799779"/>
    </source>
</evidence>
<reference evidence="1" key="1">
    <citation type="journal article" date="2020" name="Stud. Mycol.">
        <title>101 Dothideomycetes genomes: a test case for predicting lifestyles and emergence of pathogens.</title>
        <authorList>
            <person name="Haridas S."/>
            <person name="Albert R."/>
            <person name="Binder M."/>
            <person name="Bloem J."/>
            <person name="Labutti K."/>
            <person name="Salamov A."/>
            <person name="Andreopoulos B."/>
            <person name="Baker S."/>
            <person name="Barry K."/>
            <person name="Bills G."/>
            <person name="Bluhm B."/>
            <person name="Cannon C."/>
            <person name="Castanera R."/>
            <person name="Culley D."/>
            <person name="Daum C."/>
            <person name="Ezra D."/>
            <person name="Gonzalez J."/>
            <person name="Henrissat B."/>
            <person name="Kuo A."/>
            <person name="Liang C."/>
            <person name="Lipzen A."/>
            <person name="Lutzoni F."/>
            <person name="Magnuson J."/>
            <person name="Mondo S."/>
            <person name="Nolan M."/>
            <person name="Ohm R."/>
            <person name="Pangilinan J."/>
            <person name="Park H.-J."/>
            <person name="Ramirez L."/>
            <person name="Alfaro M."/>
            <person name="Sun H."/>
            <person name="Tritt A."/>
            <person name="Yoshinaga Y."/>
            <person name="Zwiers L.-H."/>
            <person name="Turgeon B."/>
            <person name="Goodwin S."/>
            <person name="Spatafora J."/>
            <person name="Crous P."/>
            <person name="Grigoriev I."/>
        </authorList>
    </citation>
    <scope>NUCLEOTIDE SEQUENCE</scope>
    <source>
        <strain evidence="1">CBS 123094</strain>
    </source>
</reference>
<dbReference type="EMBL" id="ML977595">
    <property type="protein sequence ID" value="KAF1999423.1"/>
    <property type="molecule type" value="Genomic_DNA"/>
</dbReference>
<dbReference type="Proteomes" id="UP000799779">
    <property type="component" value="Unassembled WGS sequence"/>
</dbReference>
<protein>
    <submittedName>
        <fullName evidence="1">Uncharacterized protein</fullName>
    </submittedName>
</protein>
<proteinExistence type="predicted"/>
<accession>A0A6A5WC22</accession>
<gene>
    <name evidence="1" type="ORF">P154DRAFT_523231</name>
</gene>
<organism evidence="1 2">
    <name type="scientific">Amniculicola lignicola CBS 123094</name>
    <dbReference type="NCBI Taxonomy" id="1392246"/>
    <lineage>
        <taxon>Eukaryota</taxon>
        <taxon>Fungi</taxon>
        <taxon>Dikarya</taxon>
        <taxon>Ascomycota</taxon>
        <taxon>Pezizomycotina</taxon>
        <taxon>Dothideomycetes</taxon>
        <taxon>Pleosporomycetidae</taxon>
        <taxon>Pleosporales</taxon>
        <taxon>Amniculicolaceae</taxon>
        <taxon>Amniculicola</taxon>
    </lineage>
</organism>